<name>A0A8S9USB8_PHYIN</name>
<accession>A0A8S9USB8</accession>
<organism evidence="2 3">
    <name type="scientific">Phytophthora infestans</name>
    <name type="common">Potato late blight agent</name>
    <name type="synonym">Botrytis infestans</name>
    <dbReference type="NCBI Taxonomy" id="4787"/>
    <lineage>
        <taxon>Eukaryota</taxon>
        <taxon>Sar</taxon>
        <taxon>Stramenopiles</taxon>
        <taxon>Oomycota</taxon>
        <taxon>Peronosporomycetes</taxon>
        <taxon>Peronosporales</taxon>
        <taxon>Peronosporaceae</taxon>
        <taxon>Phytophthora</taxon>
    </lineage>
</organism>
<protein>
    <submittedName>
        <fullName evidence="2">Uncharacterized protein</fullName>
    </submittedName>
</protein>
<gene>
    <name evidence="2" type="ORF">GN958_ATG07429</name>
</gene>
<dbReference type="EMBL" id="JAACNO010001023">
    <property type="protein sequence ID" value="KAF4143363.1"/>
    <property type="molecule type" value="Genomic_DNA"/>
</dbReference>
<evidence type="ECO:0000313" key="3">
    <source>
        <dbReference type="Proteomes" id="UP000704712"/>
    </source>
</evidence>
<proteinExistence type="predicted"/>
<sequence length="124" mass="12741">MAIQQSLRVELPSGTASSASHAASATAAPTASTSSSQPTTTACGPSSLEAPVPLPRRVAGSLAPNALFALAPSRIVPVSVPETDSFQLLPTPAIHAPRAEKNDTRPALSLVVQRTARRLRVPQS</sequence>
<feature type="region of interest" description="Disordered" evidence="1">
    <location>
        <begin position="1"/>
        <end position="51"/>
    </location>
</feature>
<evidence type="ECO:0000313" key="2">
    <source>
        <dbReference type="EMBL" id="KAF4143363.1"/>
    </source>
</evidence>
<feature type="compositionally biased region" description="Low complexity" evidence="1">
    <location>
        <begin position="12"/>
        <end position="42"/>
    </location>
</feature>
<reference evidence="2" key="1">
    <citation type="submission" date="2020-03" db="EMBL/GenBank/DDBJ databases">
        <title>Hybrid Assembly of Korean Phytophthora infestans isolates.</title>
        <authorList>
            <person name="Prokchorchik M."/>
            <person name="Lee Y."/>
            <person name="Seo J."/>
            <person name="Cho J.-H."/>
            <person name="Park Y.-E."/>
            <person name="Jang D.-C."/>
            <person name="Im J.-S."/>
            <person name="Choi J.-G."/>
            <person name="Park H.-J."/>
            <person name="Lee G.-B."/>
            <person name="Lee Y.-G."/>
            <person name="Hong S.-Y."/>
            <person name="Cho K."/>
            <person name="Sohn K.H."/>
        </authorList>
    </citation>
    <scope>NUCLEOTIDE SEQUENCE</scope>
    <source>
        <strain evidence="2">KR_2_A2</strain>
    </source>
</reference>
<dbReference type="Proteomes" id="UP000704712">
    <property type="component" value="Unassembled WGS sequence"/>
</dbReference>
<evidence type="ECO:0000256" key="1">
    <source>
        <dbReference type="SAM" id="MobiDB-lite"/>
    </source>
</evidence>
<dbReference type="AlphaFoldDB" id="A0A8S9USB8"/>
<comment type="caution">
    <text evidence="2">The sequence shown here is derived from an EMBL/GenBank/DDBJ whole genome shotgun (WGS) entry which is preliminary data.</text>
</comment>